<organism evidence="4 5">
    <name type="scientific">Calocera viscosa (strain TUFC12733)</name>
    <dbReference type="NCBI Taxonomy" id="1330018"/>
    <lineage>
        <taxon>Eukaryota</taxon>
        <taxon>Fungi</taxon>
        <taxon>Dikarya</taxon>
        <taxon>Basidiomycota</taxon>
        <taxon>Agaricomycotina</taxon>
        <taxon>Dacrymycetes</taxon>
        <taxon>Dacrymycetales</taxon>
        <taxon>Dacrymycetaceae</taxon>
        <taxon>Calocera</taxon>
    </lineage>
</organism>
<dbReference type="EMBL" id="KV417273">
    <property type="protein sequence ID" value="KZO99018.1"/>
    <property type="molecule type" value="Genomic_DNA"/>
</dbReference>
<gene>
    <name evidence="4" type="ORF">CALVIDRAFT_477845</name>
</gene>
<feature type="compositionally biased region" description="Basic and acidic residues" evidence="1">
    <location>
        <begin position="299"/>
        <end position="313"/>
    </location>
</feature>
<dbReference type="STRING" id="1330018.A0A167PQ31"/>
<feature type="compositionally biased region" description="Basic and acidic residues" evidence="1">
    <location>
        <begin position="77"/>
        <end position="87"/>
    </location>
</feature>
<dbReference type="InterPro" id="IPR025476">
    <property type="entry name" value="Helitron_helicase-like"/>
</dbReference>
<feature type="domain" description="DUF6570" evidence="3">
    <location>
        <begin position="146"/>
        <end position="270"/>
    </location>
</feature>
<name>A0A167PQ31_CALVF</name>
<evidence type="ECO:0000313" key="4">
    <source>
        <dbReference type="EMBL" id="KZO99018.1"/>
    </source>
</evidence>
<feature type="region of interest" description="Disordered" evidence="1">
    <location>
        <begin position="50"/>
        <end position="90"/>
    </location>
</feature>
<proteinExistence type="predicted"/>
<feature type="region of interest" description="Disordered" evidence="1">
    <location>
        <begin position="299"/>
        <end position="321"/>
    </location>
</feature>
<evidence type="ECO:0000256" key="1">
    <source>
        <dbReference type="SAM" id="MobiDB-lite"/>
    </source>
</evidence>
<dbReference type="Proteomes" id="UP000076738">
    <property type="component" value="Unassembled WGS sequence"/>
</dbReference>
<dbReference type="AlphaFoldDB" id="A0A167PQ31"/>
<feature type="compositionally biased region" description="Basic and acidic residues" evidence="1">
    <location>
        <begin position="374"/>
        <end position="385"/>
    </location>
</feature>
<dbReference type="Pfam" id="PF20209">
    <property type="entry name" value="DUF6570"/>
    <property type="match status" value="1"/>
</dbReference>
<dbReference type="OrthoDB" id="2680590at2759"/>
<protein>
    <submittedName>
        <fullName evidence="4">Uncharacterized protein</fullName>
    </submittedName>
</protein>
<reference evidence="4 5" key="1">
    <citation type="journal article" date="2016" name="Mol. Biol. Evol.">
        <title>Comparative Genomics of Early-Diverging Mushroom-Forming Fungi Provides Insights into the Origins of Lignocellulose Decay Capabilities.</title>
        <authorList>
            <person name="Nagy L.G."/>
            <person name="Riley R."/>
            <person name="Tritt A."/>
            <person name="Adam C."/>
            <person name="Daum C."/>
            <person name="Floudas D."/>
            <person name="Sun H."/>
            <person name="Yadav J.S."/>
            <person name="Pangilinan J."/>
            <person name="Larsson K.H."/>
            <person name="Matsuura K."/>
            <person name="Barry K."/>
            <person name="Labutti K."/>
            <person name="Kuo R."/>
            <person name="Ohm R.A."/>
            <person name="Bhattacharya S.S."/>
            <person name="Shirouzu T."/>
            <person name="Yoshinaga Y."/>
            <person name="Martin F.M."/>
            <person name="Grigoriev I.V."/>
            <person name="Hibbett D.S."/>
        </authorList>
    </citation>
    <scope>NUCLEOTIDE SEQUENCE [LARGE SCALE GENOMIC DNA]</scope>
    <source>
        <strain evidence="4 5">TUFC12733</strain>
    </source>
</reference>
<sequence length="926" mass="105916">MKDITDALPNVSFSREAKRRRAKLLEEVLALPAEHLDILRRTLQAISNNRKRKSINQEDSRKRARSVKANSDGQVDPPDRSPADFDKFLQPPRSSVIEDCERSLIRATSNDTLKNRPCCSCSGEFFQREMEMVPFTDIPNSHRLVPSSLLIAHHYPKVFHFTLFPKQKRNLSRLDPSSFSKGMRGNVTLYSISQDDIASMLEGKFFPRPLRILPSVIAISFIGLMKVEDVKKYWLRKTFSVRRHVVYRALRWLKVHNRYYADINLDDEAVQLRIAELPEDAVPEEILGIVREEDRTIGVDRENDPYDPERVGDNIDNGEDDTVVPLRSMGVHDTDLTRATSNEILMHALSNLDKPNAEGAYAVRHSGTPVNDFGRPRRGDARDPTMRNPLAAAFVTLFPYGEGGPEEERPIDISLQEHGRWTLRYYDRCFRLSDTWIFVVFGIIQKRDALTSASIQMRRKDFKQAQRILSRLTIEDLQHAAEEEEQTGVCTDHAVRALQKHLRIMSGRVMGSDSGRIALQNCIWGTSAYLAPPNIWFTISPNDLHDPIAQVFVGEDIDMDRFMEDIGPSKTRRANSIARDPYAAAKFFQYIVSAMLRCLFRIHRSGGSGLNVTSQATEGILGEVSAYFGPVEAQGKGTLHCHFLIWLANAPNPVQMRELLQDGMFREHVSRYLAETIRADLPELRPETIDQIPKKTDCAYSRPVDPDAQDYSTAMRELETTVARNAQLHHCSIDTCLKAGPNGSLKCKRRAPFRLSETNFIMETGTWGVRRLNPYLNAWNPVLARTMHCNHDMKLQTNGAETKDAMWYCACYALKKQGKSYNIMGTLAKHLAYHFQDTAYMGDILNRNRLMIYRCFNVLNREQEKAASQCVSYIMGWGDVWQSHNYVTVHLNNVAWELLNIYPYLRRNSLYVIFTIDARLTYICLV</sequence>
<dbReference type="InterPro" id="IPR046700">
    <property type="entry name" value="DUF6570"/>
</dbReference>
<evidence type="ECO:0000313" key="5">
    <source>
        <dbReference type="Proteomes" id="UP000076738"/>
    </source>
</evidence>
<dbReference type="Pfam" id="PF14214">
    <property type="entry name" value="Helitron_like_N"/>
    <property type="match status" value="1"/>
</dbReference>
<evidence type="ECO:0000259" key="3">
    <source>
        <dbReference type="Pfam" id="PF20209"/>
    </source>
</evidence>
<feature type="region of interest" description="Disordered" evidence="1">
    <location>
        <begin position="364"/>
        <end position="385"/>
    </location>
</feature>
<accession>A0A167PQ31</accession>
<keyword evidence="5" id="KW-1185">Reference proteome</keyword>
<evidence type="ECO:0000259" key="2">
    <source>
        <dbReference type="Pfam" id="PF14214"/>
    </source>
</evidence>
<feature type="domain" description="Helitron helicase-like" evidence="2">
    <location>
        <begin position="421"/>
        <end position="645"/>
    </location>
</feature>